<dbReference type="AlphaFoldDB" id="A0A091QKL6"/>
<dbReference type="PANTHER" id="PTHR41694">
    <property type="entry name" value="ENDOGENOUS RETROVIRUS GROUP K MEMBER POL PROTEIN"/>
    <property type="match status" value="1"/>
</dbReference>
<organism evidence="13 14">
    <name type="scientific">Merops nubicus</name>
    <name type="common">Northern carmine bee-eater</name>
    <dbReference type="NCBI Taxonomy" id="57421"/>
    <lineage>
        <taxon>Eukaryota</taxon>
        <taxon>Metazoa</taxon>
        <taxon>Chordata</taxon>
        <taxon>Craniata</taxon>
        <taxon>Vertebrata</taxon>
        <taxon>Euteleostomi</taxon>
        <taxon>Archelosauria</taxon>
        <taxon>Archosauria</taxon>
        <taxon>Dinosauria</taxon>
        <taxon>Saurischia</taxon>
        <taxon>Theropoda</taxon>
        <taxon>Coelurosauria</taxon>
        <taxon>Aves</taxon>
        <taxon>Neognathae</taxon>
        <taxon>Neoaves</taxon>
        <taxon>Telluraves</taxon>
        <taxon>Coraciimorphae</taxon>
        <taxon>Coraciiformes</taxon>
        <taxon>Meropidae</taxon>
        <taxon>Merops</taxon>
    </lineage>
</organism>
<dbReference type="GO" id="GO:0004523">
    <property type="term" value="F:RNA-DNA hybrid ribonuclease activity"/>
    <property type="evidence" value="ECO:0007669"/>
    <property type="project" value="InterPro"/>
</dbReference>
<dbReference type="Pfam" id="PF00075">
    <property type="entry name" value="RNase_H"/>
    <property type="match status" value="1"/>
</dbReference>
<reference evidence="13 14" key="1">
    <citation type="submission" date="2014-04" db="EMBL/GenBank/DDBJ databases">
        <title>Genome evolution of avian class.</title>
        <authorList>
            <person name="Zhang G."/>
            <person name="Li C."/>
        </authorList>
    </citation>
    <scope>NUCLEOTIDE SEQUENCE [LARGE SCALE GENOMIC DNA]</scope>
    <source>
        <strain evidence="13">BGI_N331</strain>
    </source>
</reference>
<dbReference type="PROSITE" id="PS50876">
    <property type="entry name" value="ZF_INTEGRASE"/>
    <property type="match status" value="1"/>
</dbReference>
<evidence type="ECO:0000313" key="14">
    <source>
        <dbReference type="Proteomes" id="UP000052967"/>
    </source>
</evidence>
<keyword evidence="5" id="KW-0479">Metal-binding</keyword>
<dbReference type="PROSITE" id="PS50994">
    <property type="entry name" value="INTEGRASE"/>
    <property type="match status" value="1"/>
</dbReference>
<dbReference type="GO" id="GO:0035613">
    <property type="term" value="F:RNA stem-loop binding"/>
    <property type="evidence" value="ECO:0007669"/>
    <property type="project" value="TreeGrafter"/>
</dbReference>
<dbReference type="InterPro" id="IPR036397">
    <property type="entry name" value="RNaseH_sf"/>
</dbReference>
<keyword evidence="3" id="KW-0548">Nucleotidyltransferase</keyword>
<evidence type="ECO:0000256" key="3">
    <source>
        <dbReference type="ARBA" id="ARBA00022695"/>
    </source>
</evidence>
<gene>
    <name evidence="13" type="ORF">N331_11729</name>
</gene>
<dbReference type="Pfam" id="PF00665">
    <property type="entry name" value="rve"/>
    <property type="match status" value="1"/>
</dbReference>
<sequence length="276" mass="30156">EESTQLVELAAVLQAFTHFCDTAINLVTDSTYVAGLLQCLDKGFLKEVDNKSLFTLLSNLSTALLSCKKPYFVVHLRSHTSLPDPIVEGNARAGRLTVTAIVLDIMQQAQLSHDFYLQNASALAKLFRLSLQEAPDIVTSCPSCQRLSSMSFCGGIVPRGIIPKQLWQTDVTHTKEFGHLSYVHASGHTASGLLSASAHTGEKTKDVIRHFLWAFATMGVPMQIRTDNGPTYMSTAFGSFLQLWGIIHTTGIPHSLRGQAIVGCALHTLNTMLEKQ</sequence>
<evidence type="ECO:0000256" key="2">
    <source>
        <dbReference type="ARBA" id="ARBA00022679"/>
    </source>
</evidence>
<dbReference type="EC" id="2.7.7.49" evidence="1"/>
<dbReference type="SUPFAM" id="SSF53098">
    <property type="entry name" value="Ribonuclease H-like"/>
    <property type="match status" value="2"/>
</dbReference>
<feature type="domain" description="Integrase-type" evidence="10">
    <location>
        <begin position="104"/>
        <end position="145"/>
    </location>
</feature>
<keyword evidence="6" id="KW-0255">Endonuclease</keyword>
<dbReference type="InterPro" id="IPR002156">
    <property type="entry name" value="RNaseH_domain"/>
</dbReference>
<dbReference type="SUPFAM" id="SSF46919">
    <property type="entry name" value="N-terminal Zn binding domain of HIV integrase"/>
    <property type="match status" value="1"/>
</dbReference>
<dbReference type="PANTHER" id="PTHR41694:SF3">
    <property type="entry name" value="RNA-DIRECTED DNA POLYMERASE-RELATED"/>
    <property type="match status" value="1"/>
</dbReference>
<evidence type="ECO:0000259" key="10">
    <source>
        <dbReference type="PROSITE" id="PS50876"/>
    </source>
</evidence>
<keyword evidence="14" id="KW-1185">Reference proteome</keyword>
<name>A0A091QKL6_MERNU</name>
<evidence type="ECO:0000256" key="1">
    <source>
        <dbReference type="ARBA" id="ARBA00012493"/>
    </source>
</evidence>
<dbReference type="EMBL" id="KK702371">
    <property type="protein sequence ID" value="KFQ28100.1"/>
    <property type="molecule type" value="Genomic_DNA"/>
</dbReference>
<proteinExistence type="predicted"/>
<evidence type="ECO:0000259" key="12">
    <source>
        <dbReference type="PROSITE" id="PS50994"/>
    </source>
</evidence>
<dbReference type="PROSITE" id="PS50879">
    <property type="entry name" value="RNASE_H_1"/>
    <property type="match status" value="1"/>
</dbReference>
<dbReference type="InterPro" id="IPR012337">
    <property type="entry name" value="RNaseH-like_sf"/>
</dbReference>
<evidence type="ECO:0000259" key="11">
    <source>
        <dbReference type="PROSITE" id="PS50879"/>
    </source>
</evidence>
<evidence type="ECO:0000256" key="4">
    <source>
        <dbReference type="ARBA" id="ARBA00022722"/>
    </source>
</evidence>
<keyword evidence="9" id="KW-0863">Zinc-finger</keyword>
<evidence type="ECO:0000256" key="5">
    <source>
        <dbReference type="ARBA" id="ARBA00022723"/>
    </source>
</evidence>
<keyword evidence="9" id="KW-0862">Zinc</keyword>
<evidence type="ECO:0000313" key="13">
    <source>
        <dbReference type="EMBL" id="KFQ28100.1"/>
    </source>
</evidence>
<dbReference type="InterPro" id="IPR001584">
    <property type="entry name" value="Integrase_cat-core"/>
</dbReference>
<dbReference type="Gene3D" id="1.10.10.200">
    <property type="match status" value="1"/>
</dbReference>
<keyword evidence="7" id="KW-0378">Hydrolase</keyword>
<keyword evidence="8" id="KW-0695">RNA-directed DNA polymerase</keyword>
<feature type="domain" description="Integrase catalytic" evidence="12">
    <location>
        <begin position="159"/>
        <end position="276"/>
    </location>
</feature>
<accession>A0A091QKL6</accession>
<feature type="non-terminal residue" evidence="13">
    <location>
        <position position="276"/>
    </location>
</feature>
<dbReference type="GO" id="GO:0008270">
    <property type="term" value="F:zinc ion binding"/>
    <property type="evidence" value="ECO:0007669"/>
    <property type="project" value="UniProtKB-KW"/>
</dbReference>
<dbReference type="Pfam" id="PF02022">
    <property type="entry name" value="Integrase_Zn"/>
    <property type="match status" value="1"/>
</dbReference>
<dbReference type="Gene3D" id="3.30.420.10">
    <property type="entry name" value="Ribonuclease H-like superfamily/Ribonuclease H"/>
    <property type="match status" value="2"/>
</dbReference>
<keyword evidence="2" id="KW-0808">Transferase</keyword>
<feature type="domain" description="RNase H type-1" evidence="11">
    <location>
        <begin position="1"/>
        <end position="102"/>
    </location>
</feature>
<evidence type="ECO:0000256" key="8">
    <source>
        <dbReference type="ARBA" id="ARBA00022918"/>
    </source>
</evidence>
<feature type="non-terminal residue" evidence="13">
    <location>
        <position position="1"/>
    </location>
</feature>
<dbReference type="GO" id="GO:0003964">
    <property type="term" value="F:RNA-directed DNA polymerase activity"/>
    <property type="evidence" value="ECO:0007669"/>
    <property type="project" value="UniProtKB-KW"/>
</dbReference>
<dbReference type="InterPro" id="IPR003308">
    <property type="entry name" value="Integrase_Zn-bd_dom_N"/>
</dbReference>
<evidence type="ECO:0000256" key="6">
    <source>
        <dbReference type="ARBA" id="ARBA00022759"/>
    </source>
</evidence>
<dbReference type="GO" id="GO:0015074">
    <property type="term" value="P:DNA integration"/>
    <property type="evidence" value="ECO:0007669"/>
    <property type="project" value="InterPro"/>
</dbReference>
<protein>
    <recommendedName>
        <fullName evidence="1">RNA-directed DNA polymerase</fullName>
        <ecNumber evidence="1">2.7.7.49</ecNumber>
    </recommendedName>
</protein>
<evidence type="ECO:0000256" key="7">
    <source>
        <dbReference type="ARBA" id="ARBA00022801"/>
    </source>
</evidence>
<dbReference type="Proteomes" id="UP000052967">
    <property type="component" value="Unassembled WGS sequence"/>
</dbReference>
<evidence type="ECO:0000256" key="9">
    <source>
        <dbReference type="PROSITE-ProRule" id="PRU00450"/>
    </source>
</evidence>
<keyword evidence="4" id="KW-0540">Nuclease</keyword>
<dbReference type="InterPro" id="IPR017856">
    <property type="entry name" value="Integrase-like_N"/>
</dbReference>